<feature type="non-terminal residue" evidence="2">
    <location>
        <position position="1"/>
    </location>
</feature>
<dbReference type="Proteomes" id="UP001596110">
    <property type="component" value="Unassembled WGS sequence"/>
</dbReference>
<comment type="caution">
    <text evidence="2">The sequence shown here is derived from an EMBL/GenBank/DDBJ whole genome shotgun (WGS) entry which is preliminary data.</text>
</comment>
<gene>
    <name evidence="2" type="ORF">ACFPQ3_08800</name>
</gene>
<accession>A0ABW0UE75</accession>
<dbReference type="EMBL" id="JBHSOJ010000023">
    <property type="protein sequence ID" value="MFC5631657.1"/>
    <property type="molecule type" value="Genomic_DNA"/>
</dbReference>
<keyword evidence="3" id="KW-1185">Reference proteome</keyword>
<sequence length="78" mass="8829">KQEAGFQKVLIKPDLYSGLHYVKGQYDSIWGPISVDWKITGRKAELALVLPPNVTATVLFGSKRFDNITHDFRVQVNL</sequence>
<organism evidence="2 3">
    <name type="scientific">Streptococcus caledonicus</name>
    <dbReference type="NCBI Taxonomy" id="2614158"/>
    <lineage>
        <taxon>Bacteria</taxon>
        <taxon>Bacillati</taxon>
        <taxon>Bacillota</taxon>
        <taxon>Bacilli</taxon>
        <taxon>Lactobacillales</taxon>
        <taxon>Streptococcaceae</taxon>
        <taxon>Streptococcus</taxon>
    </lineage>
</organism>
<dbReference type="Gene3D" id="2.60.420.10">
    <property type="entry name" value="Maltose phosphorylase, domain 3"/>
    <property type="match status" value="1"/>
</dbReference>
<dbReference type="Pfam" id="PF17390">
    <property type="entry name" value="Bac_rhamnosid_C"/>
    <property type="match status" value="1"/>
</dbReference>
<name>A0ABW0UE75_9STRE</name>
<dbReference type="InterPro" id="IPR035398">
    <property type="entry name" value="Bac_rhamnosid_C"/>
</dbReference>
<protein>
    <submittedName>
        <fullName evidence="2">Alpha-L-rhamnosidase C-terminal domain-containing protein</fullName>
    </submittedName>
</protein>
<evidence type="ECO:0000313" key="2">
    <source>
        <dbReference type="EMBL" id="MFC5631657.1"/>
    </source>
</evidence>
<reference evidence="3" key="1">
    <citation type="journal article" date="2019" name="Int. J. Syst. Evol. Microbiol.">
        <title>The Global Catalogue of Microorganisms (GCM) 10K type strain sequencing project: providing services to taxonomists for standard genome sequencing and annotation.</title>
        <authorList>
            <consortium name="The Broad Institute Genomics Platform"/>
            <consortium name="The Broad Institute Genome Sequencing Center for Infectious Disease"/>
            <person name="Wu L."/>
            <person name="Ma J."/>
        </authorList>
    </citation>
    <scope>NUCLEOTIDE SEQUENCE [LARGE SCALE GENOMIC DNA]</scope>
    <source>
        <strain evidence="3">DT43</strain>
    </source>
</reference>
<evidence type="ECO:0000259" key="1">
    <source>
        <dbReference type="Pfam" id="PF17390"/>
    </source>
</evidence>
<proteinExistence type="predicted"/>
<dbReference type="RefSeq" id="WP_380434054.1">
    <property type="nucleotide sequence ID" value="NZ_JBHSOJ010000023.1"/>
</dbReference>
<evidence type="ECO:0000313" key="3">
    <source>
        <dbReference type="Proteomes" id="UP001596110"/>
    </source>
</evidence>
<feature type="domain" description="Alpha-L-rhamnosidase C-terminal" evidence="1">
    <location>
        <begin position="2"/>
        <end position="61"/>
    </location>
</feature>